<dbReference type="RefSeq" id="WP_222981155.1">
    <property type="nucleotide sequence ID" value="NZ_JAINVZ010000024.1"/>
</dbReference>
<protein>
    <recommendedName>
        <fullName evidence="5">RNA polymerase sigma factor 70 region 4 type 2 domain-containing protein</fullName>
    </recommendedName>
</protein>
<keyword evidence="2" id="KW-0805">Transcription regulation</keyword>
<comment type="similarity">
    <text evidence="1">Belongs to the sigma-70 factor family. ECF subfamily.</text>
</comment>
<keyword evidence="7" id="KW-1185">Reference proteome</keyword>
<dbReference type="InterPro" id="IPR013324">
    <property type="entry name" value="RNA_pol_sigma_r3/r4-like"/>
</dbReference>
<dbReference type="InterPro" id="IPR036388">
    <property type="entry name" value="WH-like_DNA-bd_sf"/>
</dbReference>
<evidence type="ECO:0000256" key="4">
    <source>
        <dbReference type="ARBA" id="ARBA00023163"/>
    </source>
</evidence>
<evidence type="ECO:0000313" key="6">
    <source>
        <dbReference type="EMBL" id="MBY8888430.1"/>
    </source>
</evidence>
<keyword evidence="4" id="KW-0804">Transcription</keyword>
<dbReference type="Gene3D" id="1.10.10.10">
    <property type="entry name" value="Winged helix-like DNA-binding domain superfamily/Winged helix DNA-binding domain"/>
    <property type="match status" value="1"/>
</dbReference>
<accession>A0ABS7QYY8</accession>
<reference evidence="6 7" key="1">
    <citation type="submission" date="2021-08" db="EMBL/GenBank/DDBJ databases">
        <title>Streptomyces sp. PTM05 isolated from lichen.</title>
        <authorList>
            <person name="Somphong A."/>
            <person name="Phongsopitanun W."/>
            <person name="Tanasupawat S."/>
        </authorList>
    </citation>
    <scope>NUCLEOTIDE SEQUENCE [LARGE SCALE GENOMIC DNA]</scope>
    <source>
        <strain evidence="6 7">Ptm05</strain>
    </source>
</reference>
<feature type="domain" description="RNA polymerase sigma factor 70 region 4 type 2" evidence="5">
    <location>
        <begin position="117"/>
        <end position="164"/>
    </location>
</feature>
<comment type="caution">
    <text evidence="6">The sequence shown here is derived from an EMBL/GenBank/DDBJ whole genome shotgun (WGS) entry which is preliminary data.</text>
</comment>
<evidence type="ECO:0000313" key="7">
    <source>
        <dbReference type="Proteomes" id="UP001198565"/>
    </source>
</evidence>
<evidence type="ECO:0000256" key="2">
    <source>
        <dbReference type="ARBA" id="ARBA00023015"/>
    </source>
</evidence>
<dbReference type="SUPFAM" id="SSF88659">
    <property type="entry name" value="Sigma3 and sigma4 domains of RNA polymerase sigma factors"/>
    <property type="match status" value="1"/>
</dbReference>
<evidence type="ECO:0000259" key="5">
    <source>
        <dbReference type="Pfam" id="PF08281"/>
    </source>
</evidence>
<evidence type="ECO:0000256" key="1">
    <source>
        <dbReference type="ARBA" id="ARBA00010641"/>
    </source>
</evidence>
<sequence length="184" mass="20169">MRDAGAAADARLRMTFEAFCRTHERAWLGLADVRLGNRADAELVVAAVEQELQATFGYVLKQAVPAAYAWRLLNHHVADWAAGHELRVEARTFTTVLDAFKDLTGAGPGEAEAHGTALYRAVMELSDRQRDVVILRHVLALDDASIAACLDRSEGAVHLILRHAHERLARRLGAEGVAGRGEER</sequence>
<organism evidence="6 7">
    <name type="scientific">Streptantibioticus parmotrematis</name>
    <dbReference type="NCBI Taxonomy" id="2873249"/>
    <lineage>
        <taxon>Bacteria</taxon>
        <taxon>Bacillati</taxon>
        <taxon>Actinomycetota</taxon>
        <taxon>Actinomycetes</taxon>
        <taxon>Kitasatosporales</taxon>
        <taxon>Streptomycetaceae</taxon>
        <taxon>Streptantibioticus</taxon>
    </lineage>
</organism>
<proteinExistence type="inferred from homology"/>
<gene>
    <name evidence="6" type="ORF">K7472_26830</name>
</gene>
<dbReference type="Proteomes" id="UP001198565">
    <property type="component" value="Unassembled WGS sequence"/>
</dbReference>
<evidence type="ECO:0000256" key="3">
    <source>
        <dbReference type="ARBA" id="ARBA00023082"/>
    </source>
</evidence>
<dbReference type="InterPro" id="IPR013249">
    <property type="entry name" value="RNA_pol_sigma70_r4_t2"/>
</dbReference>
<keyword evidence="3" id="KW-0731">Sigma factor</keyword>
<dbReference type="EMBL" id="JAINVZ010000024">
    <property type="protein sequence ID" value="MBY8888430.1"/>
    <property type="molecule type" value="Genomic_DNA"/>
</dbReference>
<name>A0ABS7QYY8_9ACTN</name>
<dbReference type="Pfam" id="PF08281">
    <property type="entry name" value="Sigma70_r4_2"/>
    <property type="match status" value="1"/>
</dbReference>